<feature type="compositionally biased region" description="Basic and acidic residues" evidence="4">
    <location>
        <begin position="100"/>
        <end position="114"/>
    </location>
</feature>
<dbReference type="OrthoDB" id="1932291at2759"/>
<proteinExistence type="inferred from homology"/>
<evidence type="ECO:0000256" key="1">
    <source>
        <dbReference type="ARBA" id="ARBA00009778"/>
    </source>
</evidence>
<dbReference type="FunCoup" id="A0A7J7DW55">
    <property type="interactions" value="2340"/>
</dbReference>
<evidence type="ECO:0000313" key="5">
    <source>
        <dbReference type="EMBL" id="KAF5750384.1"/>
    </source>
</evidence>
<evidence type="ECO:0000256" key="4">
    <source>
        <dbReference type="SAM" id="MobiDB-lite"/>
    </source>
</evidence>
<keyword evidence="6" id="KW-1185">Reference proteome</keyword>
<dbReference type="AlphaFoldDB" id="A0A7J7DW55"/>
<sequence>MQTPKGRSGSSGIPKRKLPAMARTARQLKTPGSDSDSVSSLNSLNKTPKDRSPKVNERKSARSPLSEKKRPGRVTELESQLAQLEEDLKKVKDQLNSSESFKRRAQQEAEDAKKQLSAMSAKLQESQQQLLELSASDDVRVQELCKISQDRDRAWQSELEAVQNQHSIDSAALASALNEIHKLKGQLEMVSQYEAVQTKHAESAHAELQSLRMELAETLSLVENLRTELGDCRESEAEALELVKKLQEQLETANAAVEVLRSDGIKTMEAYSSISTELEQSKARVKSLEELVSKLQAELVSCSSKSSANPTGNSELPQESKGNEETNHLKAELNSLKVEVNQLKSALEASETRYHEEYVQSTLQIRSAYEQAEHTKSESCRREAELDEELKKAIAHIEELRGNLMDKETELQSISEENEGLNLKIGEHQPSQGEPELPRELKRLEADIAELRANLLDKETQLQNVNEHNEMLKMEIKKRDKDQNTVNEETVAVTEMARASEHDALIRLGHLTEEADKSSRRAERVTEQLDAAQAANTELEAEMRMLKVQSDQWRKAAEAAAAMLLTGNNGKLVEKTGSLDGNHNTIGASFDSPYSEDMDDDSPKKKNGNMLKKIGVLWKKGQK</sequence>
<reference evidence="5 6" key="1">
    <citation type="journal article" date="2020" name="Nat. Commun.">
        <title>Genome of Tripterygium wilfordii and identification of cytochrome P450 involved in triptolide biosynthesis.</title>
        <authorList>
            <person name="Tu L."/>
            <person name="Su P."/>
            <person name="Zhang Z."/>
            <person name="Gao L."/>
            <person name="Wang J."/>
            <person name="Hu T."/>
            <person name="Zhou J."/>
            <person name="Zhang Y."/>
            <person name="Zhao Y."/>
            <person name="Liu Y."/>
            <person name="Song Y."/>
            <person name="Tong Y."/>
            <person name="Lu Y."/>
            <person name="Yang J."/>
            <person name="Xu C."/>
            <person name="Jia M."/>
            <person name="Peters R.J."/>
            <person name="Huang L."/>
            <person name="Gao W."/>
        </authorList>
    </citation>
    <scope>NUCLEOTIDE SEQUENCE [LARGE SCALE GENOMIC DNA]</scope>
    <source>
        <strain evidence="6">cv. XIE 37</strain>
        <tissue evidence="5">Leaf</tissue>
    </source>
</reference>
<evidence type="ECO:0000256" key="2">
    <source>
        <dbReference type="ARBA" id="ARBA00023054"/>
    </source>
</evidence>
<comment type="similarity">
    <text evidence="1">Belongs to the ICR family.</text>
</comment>
<dbReference type="EMBL" id="JAAARO010000003">
    <property type="protein sequence ID" value="KAF5750384.1"/>
    <property type="molecule type" value="Genomic_DNA"/>
</dbReference>
<keyword evidence="2 3" id="KW-0175">Coiled coil</keyword>
<feature type="compositionally biased region" description="Basic and acidic residues" evidence="4">
    <location>
        <begin position="47"/>
        <end position="76"/>
    </location>
</feature>
<organism evidence="5 6">
    <name type="scientific">Tripterygium wilfordii</name>
    <name type="common">Thunder God vine</name>
    <dbReference type="NCBI Taxonomy" id="458696"/>
    <lineage>
        <taxon>Eukaryota</taxon>
        <taxon>Viridiplantae</taxon>
        <taxon>Streptophyta</taxon>
        <taxon>Embryophyta</taxon>
        <taxon>Tracheophyta</taxon>
        <taxon>Spermatophyta</taxon>
        <taxon>Magnoliopsida</taxon>
        <taxon>eudicotyledons</taxon>
        <taxon>Gunneridae</taxon>
        <taxon>Pentapetalae</taxon>
        <taxon>rosids</taxon>
        <taxon>fabids</taxon>
        <taxon>Celastrales</taxon>
        <taxon>Celastraceae</taxon>
        <taxon>Tripterygium</taxon>
    </lineage>
</organism>
<evidence type="ECO:0000313" key="6">
    <source>
        <dbReference type="Proteomes" id="UP000593562"/>
    </source>
</evidence>
<feature type="compositionally biased region" description="Polar residues" evidence="4">
    <location>
        <begin position="1"/>
        <end position="11"/>
    </location>
</feature>
<accession>A0A7J7DW55</accession>
<feature type="coiled-coil region" evidence="3">
    <location>
        <begin position="508"/>
        <end position="556"/>
    </location>
</feature>
<dbReference type="InterPro" id="IPR029688">
    <property type="entry name" value="ICR"/>
</dbReference>
<dbReference type="Proteomes" id="UP000593562">
    <property type="component" value="Unassembled WGS sequence"/>
</dbReference>
<comment type="caution">
    <text evidence="5">The sequence shown here is derived from an EMBL/GenBank/DDBJ whole genome shotgun (WGS) entry which is preliminary data.</text>
</comment>
<dbReference type="PANTHER" id="PTHR34224:SF4">
    <property type="entry name" value="INTERACTOR OF CONSTITUTIVE ACTIVE ROPS 2, CHLOROPLASTIC"/>
    <property type="match status" value="1"/>
</dbReference>
<feature type="compositionally biased region" description="Low complexity" evidence="4">
    <location>
        <begin position="33"/>
        <end position="45"/>
    </location>
</feature>
<dbReference type="PANTHER" id="PTHR34224">
    <property type="entry name" value="INTERACTOR OF CONSTITUTIVE ACTIVE ROPS 2, CHLOROPLASTIC-RELATED"/>
    <property type="match status" value="1"/>
</dbReference>
<protein>
    <submittedName>
        <fullName evidence="5">Interactor of constitutive active ROPs 2 chloroplastic isoform X1</fullName>
    </submittedName>
</protein>
<feature type="compositionally biased region" description="Polar residues" evidence="4">
    <location>
        <begin position="302"/>
        <end position="317"/>
    </location>
</feature>
<name>A0A7J7DW55_TRIWF</name>
<gene>
    <name evidence="5" type="ORF">HS088_TW03G00720</name>
</gene>
<feature type="region of interest" description="Disordered" evidence="4">
    <location>
        <begin position="302"/>
        <end position="326"/>
    </location>
</feature>
<evidence type="ECO:0000256" key="3">
    <source>
        <dbReference type="SAM" id="Coils"/>
    </source>
</evidence>
<feature type="coiled-coil region" evidence="3">
    <location>
        <begin position="383"/>
        <end position="475"/>
    </location>
</feature>
<feature type="region of interest" description="Disordered" evidence="4">
    <location>
        <begin position="583"/>
        <end position="623"/>
    </location>
</feature>
<dbReference type="InParanoid" id="A0A7J7DW55"/>
<feature type="region of interest" description="Disordered" evidence="4">
    <location>
        <begin position="1"/>
        <end position="119"/>
    </location>
</feature>